<keyword evidence="3 10" id="KW-0812">Transmembrane</keyword>
<dbReference type="STRING" id="266748.HY04_00480"/>
<dbReference type="SUPFAM" id="SSF81653">
    <property type="entry name" value="Calcium ATPase, transduction domain A"/>
    <property type="match status" value="1"/>
</dbReference>
<dbReference type="GO" id="GO:0046873">
    <property type="term" value="F:metal ion transmembrane transporter activity"/>
    <property type="evidence" value="ECO:0007669"/>
    <property type="project" value="UniProtKB-ARBA"/>
</dbReference>
<keyword evidence="12" id="KW-0378">Hydrolase</keyword>
<dbReference type="InterPro" id="IPR044492">
    <property type="entry name" value="P_typ_ATPase_HD_dom"/>
</dbReference>
<dbReference type="GO" id="GO:0098662">
    <property type="term" value="P:inorganic cation transmembrane transport"/>
    <property type="evidence" value="ECO:0007669"/>
    <property type="project" value="UniProtKB-ARBA"/>
</dbReference>
<dbReference type="SUPFAM" id="SSF56784">
    <property type="entry name" value="HAD-like"/>
    <property type="match status" value="1"/>
</dbReference>
<dbReference type="Pfam" id="PF00122">
    <property type="entry name" value="E1-E2_ATPase"/>
    <property type="match status" value="1"/>
</dbReference>
<dbReference type="Proteomes" id="UP000270036">
    <property type="component" value="Chromosome"/>
</dbReference>
<dbReference type="PANTHER" id="PTHR42861">
    <property type="entry name" value="CALCIUM-TRANSPORTING ATPASE"/>
    <property type="match status" value="1"/>
</dbReference>
<evidence type="ECO:0000313" key="13">
    <source>
        <dbReference type="Proteomes" id="UP000270036"/>
    </source>
</evidence>
<dbReference type="KEGG" id="cant:NCTC13489_00527"/>
<keyword evidence="4" id="KW-0479">Metal-binding</keyword>
<feature type="transmembrane region" description="Helical" evidence="10">
    <location>
        <begin position="770"/>
        <end position="798"/>
    </location>
</feature>
<dbReference type="Gene3D" id="1.20.1110.10">
    <property type="entry name" value="Calcium-transporting ATPase, transmembrane domain"/>
    <property type="match status" value="1"/>
</dbReference>
<protein>
    <submittedName>
        <fullName evidence="12">Calcium-transporting ATPase lmo0841</fullName>
        <ecNumber evidence="12">3.6.3.8</ecNumber>
    </submittedName>
</protein>
<dbReference type="InterPro" id="IPR059000">
    <property type="entry name" value="ATPase_P-type_domA"/>
</dbReference>
<dbReference type="InterPro" id="IPR023214">
    <property type="entry name" value="HAD_sf"/>
</dbReference>
<name>A0A3S5EUI0_9FLAO</name>
<proteinExistence type="predicted"/>
<evidence type="ECO:0000256" key="8">
    <source>
        <dbReference type="ARBA" id="ARBA00022989"/>
    </source>
</evidence>
<dbReference type="GO" id="GO:0005524">
    <property type="term" value="F:ATP binding"/>
    <property type="evidence" value="ECO:0007669"/>
    <property type="project" value="UniProtKB-KW"/>
</dbReference>
<dbReference type="GO" id="GO:0016887">
    <property type="term" value="F:ATP hydrolysis activity"/>
    <property type="evidence" value="ECO:0007669"/>
    <property type="project" value="InterPro"/>
</dbReference>
<dbReference type="PRINTS" id="PR00119">
    <property type="entry name" value="CATATPASE"/>
</dbReference>
<feature type="transmembrane region" description="Helical" evidence="10">
    <location>
        <begin position="90"/>
        <end position="106"/>
    </location>
</feature>
<dbReference type="GO" id="GO:0046872">
    <property type="term" value="F:metal ion binding"/>
    <property type="evidence" value="ECO:0007669"/>
    <property type="project" value="UniProtKB-KW"/>
</dbReference>
<evidence type="ECO:0000256" key="1">
    <source>
        <dbReference type="ARBA" id="ARBA00004651"/>
    </source>
</evidence>
<sequence length="914" mass="99743">MFLLSSILTYKALICSNADQSFISIIMENKKVNYFTQSVTETLNNLGVEPSKGLSQVKAHQLKEEIGPNRLEAKKKKPVYKIVLSQLQDWLIYVLLAAVVITILMGEYIDSAIILLVILINAGIGTFQEIKAGKAIDALLKMSSPKALVKREGQTKEIDSAELVPGDLVILDAGRIIPADLRLIETVNLQIEESSLTGESLPVHKDAEATLKDLKTPIAEMSNMCFMSTIVTAGRGTGVVVETGMNTEVGKIANLLDTGVTQKTPLEKKLSELGKTLGKIAVAICLVIFGLSWIQGRDLAEMFLISVSLAVASIPEGLAAIVAVVLSIGVTAMSKKNAIIRKLPAVETLGSVNIICSDKTGTLTLNKMTVTEVYTSDGPRLIDDNQKINLSDSVRKLTEGMILCSDATLENEEATGDPTEIALLVLGDKMEIDRPNLLQNNQRVGENPFDSDRKMMSVLVKSESDFTVYTKGALGSLFNVVDFIFDQNEIRPFTEEDHQNFSDAARKMSNNALRTLALAYKSKTSETTSTQMEEGLVLVGLVGMIDPAREEVKPSIQLAKQAGIKTIIITGDHKNTAFAIAKNLEVAETIDQVITGPELDDLTNQELLEKVENYRVFARVSPQHKVQIVQALQAKGHIVSMTGDGVNDGPSLTVADIGVAMGITGTDVAKNAADMILTDDNFSTIVVAIEQGRNIFNNIKKSVIFLLTCNLGEVLVMFVTLSLGWPVPLIATQLLWINLLTDSLPAIALGMDGDDSEVMKEKPRNAKESFFSQGAGIQVVLGGILIGVITILAFWYGFYELGYSPFDKKIPVEVVKNARTLTFLVLVCAQLFYSLSLRSSKKPFYQIKIFSNHYLNGAILLGLFLQLSLLFIPFLRNAFKLHLPDLNGWLMALGLGLIPFIAMEISKIILMKRK</sequence>
<feature type="transmembrane region" description="Helical" evidence="10">
    <location>
        <begin position="858"/>
        <end position="876"/>
    </location>
</feature>
<dbReference type="Gene3D" id="3.40.1110.10">
    <property type="entry name" value="Calcium-transporting ATPase, cytoplasmic domain N"/>
    <property type="match status" value="1"/>
</dbReference>
<evidence type="ECO:0000256" key="4">
    <source>
        <dbReference type="ARBA" id="ARBA00022723"/>
    </source>
</evidence>
<dbReference type="Pfam" id="PF13246">
    <property type="entry name" value="Cation_ATPase"/>
    <property type="match status" value="1"/>
</dbReference>
<feature type="transmembrane region" description="Helical" evidence="10">
    <location>
        <begin position="818"/>
        <end position="837"/>
    </location>
</feature>
<feature type="transmembrane region" description="Helical" evidence="10">
    <location>
        <begin position="277"/>
        <end position="296"/>
    </location>
</feature>
<dbReference type="InterPro" id="IPR001757">
    <property type="entry name" value="P_typ_ATPase"/>
</dbReference>
<keyword evidence="6" id="KW-0067">ATP-binding</keyword>
<dbReference type="SUPFAM" id="SSF81665">
    <property type="entry name" value="Calcium ATPase, transmembrane domain M"/>
    <property type="match status" value="1"/>
</dbReference>
<dbReference type="SUPFAM" id="SSF81660">
    <property type="entry name" value="Metal cation-transporting ATPase, ATP-binding domain N"/>
    <property type="match status" value="1"/>
</dbReference>
<dbReference type="SMART" id="SM00831">
    <property type="entry name" value="Cation_ATPase_N"/>
    <property type="match status" value="1"/>
</dbReference>
<dbReference type="InterPro" id="IPR004014">
    <property type="entry name" value="ATPase_P-typ_cation-transptr_N"/>
</dbReference>
<dbReference type="SFLD" id="SFLDG00002">
    <property type="entry name" value="C1.7:_P-type_atpase_like"/>
    <property type="match status" value="1"/>
</dbReference>
<feature type="transmembrane region" description="Helical" evidence="10">
    <location>
        <begin position="703"/>
        <end position="723"/>
    </location>
</feature>
<dbReference type="SFLD" id="SFLDF00027">
    <property type="entry name" value="p-type_atpase"/>
    <property type="match status" value="1"/>
</dbReference>
<dbReference type="Gene3D" id="3.40.50.1000">
    <property type="entry name" value="HAD superfamily/HAD-like"/>
    <property type="match status" value="1"/>
</dbReference>
<evidence type="ECO:0000256" key="3">
    <source>
        <dbReference type="ARBA" id="ARBA00022692"/>
    </source>
</evidence>
<dbReference type="GO" id="GO:0005886">
    <property type="term" value="C:plasma membrane"/>
    <property type="evidence" value="ECO:0007669"/>
    <property type="project" value="UniProtKB-SubCell"/>
</dbReference>
<feature type="transmembrane region" description="Helical" evidence="10">
    <location>
        <begin position="112"/>
        <end position="130"/>
    </location>
</feature>
<keyword evidence="9 10" id="KW-0472">Membrane</keyword>
<dbReference type="AlphaFoldDB" id="A0A3S5EUI0"/>
<dbReference type="NCBIfam" id="TIGR01494">
    <property type="entry name" value="ATPase_P-type"/>
    <property type="match status" value="3"/>
</dbReference>
<dbReference type="PROSITE" id="PS00154">
    <property type="entry name" value="ATPASE_E1_E2"/>
    <property type="match status" value="1"/>
</dbReference>
<dbReference type="InterPro" id="IPR036412">
    <property type="entry name" value="HAD-like_sf"/>
</dbReference>
<keyword evidence="8 10" id="KW-1133">Transmembrane helix</keyword>
<evidence type="ECO:0000256" key="10">
    <source>
        <dbReference type="SAM" id="Phobius"/>
    </source>
</evidence>
<feature type="transmembrane region" description="Helical" evidence="10">
    <location>
        <begin position="729"/>
        <end position="749"/>
    </location>
</feature>
<dbReference type="FunFam" id="3.40.50.1000:FF:000083">
    <property type="entry name" value="Sodium/potassium-transporting ATPase subunit alpha"/>
    <property type="match status" value="1"/>
</dbReference>
<dbReference type="SFLD" id="SFLDS00003">
    <property type="entry name" value="Haloacid_Dehalogenase"/>
    <property type="match status" value="1"/>
</dbReference>
<dbReference type="FunFam" id="2.70.150.10:FF:000016">
    <property type="entry name" value="Calcium-transporting P-type ATPase putative"/>
    <property type="match status" value="1"/>
</dbReference>
<evidence type="ECO:0000256" key="5">
    <source>
        <dbReference type="ARBA" id="ARBA00022741"/>
    </source>
</evidence>
<evidence type="ECO:0000256" key="2">
    <source>
        <dbReference type="ARBA" id="ARBA00022475"/>
    </source>
</evidence>
<dbReference type="EC" id="3.6.3.8" evidence="12"/>
<evidence type="ECO:0000256" key="9">
    <source>
        <dbReference type="ARBA" id="ARBA00023136"/>
    </source>
</evidence>
<feature type="domain" description="Cation-transporting P-type ATPase N-terminal" evidence="11">
    <location>
        <begin position="33"/>
        <end position="107"/>
    </location>
</feature>
<evidence type="ECO:0000256" key="6">
    <source>
        <dbReference type="ARBA" id="ARBA00022840"/>
    </source>
</evidence>
<dbReference type="Pfam" id="PF00690">
    <property type="entry name" value="Cation_ATPase_N"/>
    <property type="match status" value="1"/>
</dbReference>
<evidence type="ECO:0000259" key="11">
    <source>
        <dbReference type="SMART" id="SM00831"/>
    </source>
</evidence>
<feature type="transmembrane region" description="Helical" evidence="10">
    <location>
        <begin position="888"/>
        <end position="910"/>
    </location>
</feature>
<dbReference type="Pfam" id="PF00689">
    <property type="entry name" value="Cation_ATPase_C"/>
    <property type="match status" value="1"/>
</dbReference>
<dbReference type="InterPro" id="IPR023298">
    <property type="entry name" value="ATPase_P-typ_TM_dom_sf"/>
</dbReference>
<comment type="subcellular location">
    <subcellularLocation>
        <location evidence="1">Cell membrane</location>
        <topology evidence="1">Multi-pass membrane protein</topology>
    </subcellularLocation>
</comment>
<gene>
    <name evidence="12" type="ORF">NCTC13489_00527</name>
</gene>
<dbReference type="InterPro" id="IPR018303">
    <property type="entry name" value="ATPase_P-typ_P_site"/>
</dbReference>
<feature type="transmembrane region" description="Helical" evidence="10">
    <location>
        <begin position="302"/>
        <end position="332"/>
    </location>
</feature>
<dbReference type="Gene3D" id="2.70.150.10">
    <property type="entry name" value="Calcium-transporting ATPase, cytoplasmic transduction domain A"/>
    <property type="match status" value="1"/>
</dbReference>
<dbReference type="PRINTS" id="PR00120">
    <property type="entry name" value="HATPASE"/>
</dbReference>
<dbReference type="InterPro" id="IPR023299">
    <property type="entry name" value="ATPase_P-typ_cyto_dom_N"/>
</dbReference>
<dbReference type="GO" id="GO:0015662">
    <property type="term" value="F:P-type ion transporter activity"/>
    <property type="evidence" value="ECO:0007669"/>
    <property type="project" value="UniProtKB-ARBA"/>
</dbReference>
<dbReference type="EMBL" id="LR134441">
    <property type="protein sequence ID" value="VEH96603.1"/>
    <property type="molecule type" value="Genomic_DNA"/>
</dbReference>
<evidence type="ECO:0000256" key="7">
    <source>
        <dbReference type="ARBA" id="ARBA00022967"/>
    </source>
</evidence>
<keyword evidence="7" id="KW-1278">Translocase</keyword>
<keyword evidence="2" id="KW-1003">Cell membrane</keyword>
<reference evidence="12 13" key="1">
    <citation type="submission" date="2018-12" db="EMBL/GenBank/DDBJ databases">
        <authorList>
            <consortium name="Pathogen Informatics"/>
        </authorList>
    </citation>
    <scope>NUCLEOTIDE SEQUENCE [LARGE SCALE GENOMIC DNA]</scope>
    <source>
        <strain evidence="12 13">NCTC13489</strain>
    </source>
</reference>
<organism evidence="12 13">
    <name type="scientific">Kaistella antarctica</name>
    <dbReference type="NCBI Taxonomy" id="266748"/>
    <lineage>
        <taxon>Bacteria</taxon>
        <taxon>Pseudomonadati</taxon>
        <taxon>Bacteroidota</taxon>
        <taxon>Flavobacteriia</taxon>
        <taxon>Flavobacteriales</taxon>
        <taxon>Weeksellaceae</taxon>
        <taxon>Chryseobacterium group</taxon>
        <taxon>Kaistella</taxon>
    </lineage>
</organism>
<dbReference type="GO" id="GO:0019829">
    <property type="term" value="F:ATPase-coupled monoatomic cation transmembrane transporter activity"/>
    <property type="evidence" value="ECO:0007669"/>
    <property type="project" value="UniProtKB-ARBA"/>
</dbReference>
<dbReference type="InterPro" id="IPR008250">
    <property type="entry name" value="ATPase_P-typ_transduc_dom_A_sf"/>
</dbReference>
<keyword evidence="5" id="KW-0547">Nucleotide-binding</keyword>
<evidence type="ECO:0000313" key="12">
    <source>
        <dbReference type="EMBL" id="VEH96603.1"/>
    </source>
</evidence>
<accession>A0A3S5EUI0</accession>
<dbReference type="InterPro" id="IPR006068">
    <property type="entry name" value="ATPase_P-typ_cation-transptr_C"/>
</dbReference>